<accession>A0A1R3KJ33</accession>
<evidence type="ECO:0000313" key="2">
    <source>
        <dbReference type="Proteomes" id="UP000187203"/>
    </source>
</evidence>
<dbReference type="PANTHER" id="PTHR46328">
    <property type="entry name" value="FAR-RED IMPAIRED RESPONSIVE (FAR1) FAMILY PROTEIN-RELATED"/>
    <property type="match status" value="1"/>
</dbReference>
<protein>
    <recommendedName>
        <fullName evidence="3">FAR1 domain-containing protein</fullName>
    </recommendedName>
</protein>
<dbReference type="PANTHER" id="PTHR46328:SF35">
    <property type="entry name" value="PROTEIN FAR1-RELATED SEQUENCE 5-LIKE"/>
    <property type="match status" value="1"/>
</dbReference>
<evidence type="ECO:0008006" key="3">
    <source>
        <dbReference type="Google" id="ProtNLM"/>
    </source>
</evidence>
<proteinExistence type="predicted"/>
<dbReference type="OrthoDB" id="747268at2759"/>
<sequence length="62" mass="6991">MDEEEIIQEPKIGMTFASSEEAHGYYSNYAKQEGFGVIKRTSKRNDDGLHPKAIITDQCKAI</sequence>
<dbReference type="Proteomes" id="UP000187203">
    <property type="component" value="Unassembled WGS sequence"/>
</dbReference>
<evidence type="ECO:0000313" key="1">
    <source>
        <dbReference type="EMBL" id="OMP07097.1"/>
    </source>
</evidence>
<comment type="caution">
    <text evidence="1">The sequence shown here is derived from an EMBL/GenBank/DDBJ whole genome shotgun (WGS) entry which is preliminary data.</text>
</comment>
<dbReference type="EMBL" id="AWUE01013412">
    <property type="protein sequence ID" value="OMP07097.1"/>
    <property type="molecule type" value="Genomic_DNA"/>
</dbReference>
<organism evidence="1 2">
    <name type="scientific">Corchorus olitorius</name>
    <dbReference type="NCBI Taxonomy" id="93759"/>
    <lineage>
        <taxon>Eukaryota</taxon>
        <taxon>Viridiplantae</taxon>
        <taxon>Streptophyta</taxon>
        <taxon>Embryophyta</taxon>
        <taxon>Tracheophyta</taxon>
        <taxon>Spermatophyta</taxon>
        <taxon>Magnoliopsida</taxon>
        <taxon>eudicotyledons</taxon>
        <taxon>Gunneridae</taxon>
        <taxon>Pentapetalae</taxon>
        <taxon>rosids</taxon>
        <taxon>malvids</taxon>
        <taxon>Malvales</taxon>
        <taxon>Malvaceae</taxon>
        <taxon>Grewioideae</taxon>
        <taxon>Apeibeae</taxon>
        <taxon>Corchorus</taxon>
    </lineage>
</organism>
<name>A0A1R3KJ33_9ROSI</name>
<dbReference type="AlphaFoldDB" id="A0A1R3KJ33"/>
<reference evidence="2" key="1">
    <citation type="submission" date="2013-09" db="EMBL/GenBank/DDBJ databases">
        <title>Corchorus olitorius genome sequencing.</title>
        <authorList>
            <person name="Alam M."/>
            <person name="Haque M.S."/>
            <person name="Islam M.S."/>
            <person name="Emdad E.M."/>
            <person name="Islam M.M."/>
            <person name="Ahmed B."/>
            <person name="Halim A."/>
            <person name="Hossen Q.M.M."/>
            <person name="Hossain M.Z."/>
            <person name="Ahmed R."/>
            <person name="Khan M.M."/>
            <person name="Islam R."/>
            <person name="Rashid M.M."/>
            <person name="Khan S.A."/>
            <person name="Rahman M.S."/>
            <person name="Alam M."/>
            <person name="Yahiya A.S."/>
            <person name="Khan M.S."/>
            <person name="Azam M.S."/>
            <person name="Haque T."/>
            <person name="Lashkar M.Z.H."/>
            <person name="Akhand A.I."/>
            <person name="Morshed G."/>
            <person name="Roy S."/>
            <person name="Uddin K.S."/>
            <person name="Rabeya T."/>
            <person name="Hossain A.S."/>
            <person name="Chowdhury A."/>
            <person name="Snigdha A.R."/>
            <person name="Mortoza M.S."/>
            <person name="Matin S.A."/>
            <person name="Hoque S.M.E."/>
            <person name="Islam M.K."/>
            <person name="Roy D.K."/>
            <person name="Haider R."/>
            <person name="Moosa M.M."/>
            <person name="Elias S.M."/>
            <person name="Hasan A.M."/>
            <person name="Jahan S."/>
            <person name="Shafiuddin M."/>
            <person name="Mahmood N."/>
            <person name="Shommy N.S."/>
        </authorList>
    </citation>
    <scope>NUCLEOTIDE SEQUENCE [LARGE SCALE GENOMIC DNA]</scope>
    <source>
        <strain evidence="2">cv. O-4</strain>
    </source>
</reference>
<keyword evidence="2" id="KW-1185">Reference proteome</keyword>
<gene>
    <name evidence="1" type="ORF">COLO4_07635</name>
</gene>